<keyword evidence="1" id="KW-1133">Transmembrane helix</keyword>
<keyword evidence="1" id="KW-0812">Transmembrane</keyword>
<dbReference type="EMBL" id="CADCTM010000488">
    <property type="protein sequence ID" value="CAA9272109.1"/>
    <property type="molecule type" value="Genomic_DNA"/>
</dbReference>
<evidence type="ECO:0000313" key="2">
    <source>
        <dbReference type="EMBL" id="CAA9272109.1"/>
    </source>
</evidence>
<name>A0A6J4J9J1_9CYAN</name>
<reference evidence="2" key="1">
    <citation type="submission" date="2020-02" db="EMBL/GenBank/DDBJ databases">
        <authorList>
            <person name="Meier V. D."/>
        </authorList>
    </citation>
    <scope>NUCLEOTIDE SEQUENCE</scope>
    <source>
        <strain evidence="2">AVDCRST_MAG92</strain>
    </source>
</reference>
<protein>
    <submittedName>
        <fullName evidence="2">Uncharacterized protein</fullName>
    </submittedName>
</protein>
<gene>
    <name evidence="2" type="ORF">AVDCRST_MAG92-3019</name>
</gene>
<sequence length="53" mass="5552">MKTCNGSDYSCYTSIDSDALLQGSGLEIVGGFSIVALLLAGVIATLWRGPSWN</sequence>
<feature type="transmembrane region" description="Helical" evidence="1">
    <location>
        <begin position="28"/>
        <end position="47"/>
    </location>
</feature>
<keyword evidence="1" id="KW-0472">Membrane</keyword>
<proteinExistence type="predicted"/>
<dbReference type="AlphaFoldDB" id="A0A6J4J9J1"/>
<organism evidence="2">
    <name type="scientific">uncultured Coleofasciculus sp</name>
    <dbReference type="NCBI Taxonomy" id="1267456"/>
    <lineage>
        <taxon>Bacteria</taxon>
        <taxon>Bacillati</taxon>
        <taxon>Cyanobacteriota</taxon>
        <taxon>Cyanophyceae</taxon>
        <taxon>Coleofasciculales</taxon>
        <taxon>Coleofasciculaceae</taxon>
        <taxon>Coleofasciculus</taxon>
        <taxon>environmental samples</taxon>
    </lineage>
</organism>
<evidence type="ECO:0000256" key="1">
    <source>
        <dbReference type="SAM" id="Phobius"/>
    </source>
</evidence>
<accession>A0A6J4J9J1</accession>